<dbReference type="Gene3D" id="2.30.130.10">
    <property type="entry name" value="PUA domain"/>
    <property type="match status" value="1"/>
</dbReference>
<feature type="domain" description="4Fe-4S ferredoxin-type" evidence="1">
    <location>
        <begin position="612"/>
        <end position="636"/>
    </location>
</feature>
<keyword evidence="3" id="KW-1185">Reference proteome</keyword>
<dbReference type="InterPro" id="IPR050128">
    <property type="entry name" value="Sulfate_adenylyltrnsfr_sub2"/>
</dbReference>
<dbReference type="InterPro" id="IPR015947">
    <property type="entry name" value="PUA-like_sf"/>
</dbReference>
<dbReference type="InterPro" id="IPR017900">
    <property type="entry name" value="4Fe4S_Fe_S_CS"/>
</dbReference>
<evidence type="ECO:0000313" key="3">
    <source>
        <dbReference type="Proteomes" id="UP001182908"/>
    </source>
</evidence>
<dbReference type="Pfam" id="PF01507">
    <property type="entry name" value="PAPS_reduct"/>
    <property type="match status" value="1"/>
</dbReference>
<gene>
    <name evidence="2" type="ORF">RE474_06285</name>
</gene>
<dbReference type="Gene3D" id="3.40.50.620">
    <property type="entry name" value="HUPs"/>
    <property type="match status" value="1"/>
</dbReference>
<reference evidence="2 3" key="1">
    <citation type="submission" date="2023-08" db="EMBL/GenBank/DDBJ databases">
        <title>Methanolobus mangrovi sp. nov. and Methanolobus sediminis sp. nov, two novel methylotrophic methanogens isolated from mangrove sediments in China.</title>
        <authorList>
            <person name="Zhou J."/>
        </authorList>
    </citation>
    <scope>NUCLEOTIDE SEQUENCE [LARGE SCALE GENOMIC DNA]</scope>
    <source>
        <strain evidence="2 3">FTZ6</strain>
    </source>
</reference>
<evidence type="ECO:0000259" key="1">
    <source>
        <dbReference type="PROSITE" id="PS51379"/>
    </source>
</evidence>
<protein>
    <submittedName>
        <fullName evidence="2">Phosphoadenosine phosphosulfate reductase family protein</fullName>
    </submittedName>
</protein>
<dbReference type="EMBL" id="CP133592">
    <property type="protein sequence ID" value="WMW26316.1"/>
    <property type="molecule type" value="Genomic_DNA"/>
</dbReference>
<dbReference type="InterPro" id="IPR002478">
    <property type="entry name" value="PUA"/>
</dbReference>
<dbReference type="SMART" id="SM00359">
    <property type="entry name" value="PUA"/>
    <property type="match status" value="1"/>
</dbReference>
<dbReference type="NCBIfam" id="NF010368">
    <property type="entry name" value="PRK13795.1-3"/>
    <property type="match status" value="1"/>
</dbReference>
<dbReference type="InterPro" id="IPR014729">
    <property type="entry name" value="Rossmann-like_a/b/a_fold"/>
</dbReference>
<dbReference type="Pfam" id="PF01472">
    <property type="entry name" value="PUA"/>
    <property type="match status" value="1"/>
</dbReference>
<dbReference type="NCBIfam" id="NF010367">
    <property type="entry name" value="PRK13795.1-2"/>
    <property type="match status" value="1"/>
</dbReference>
<dbReference type="PANTHER" id="PTHR43196:SF2">
    <property type="entry name" value="PHOSPHOADENOSINE PHOSPHOSULFATE REDUCTASE"/>
    <property type="match status" value="1"/>
</dbReference>
<dbReference type="InterPro" id="IPR002500">
    <property type="entry name" value="PAPS_reduct_dom"/>
</dbReference>
<evidence type="ECO:0000313" key="2">
    <source>
        <dbReference type="EMBL" id="WMW26316.1"/>
    </source>
</evidence>
<dbReference type="PROSITE" id="PS51379">
    <property type="entry name" value="4FE4S_FER_2"/>
    <property type="match status" value="2"/>
</dbReference>
<dbReference type="SUPFAM" id="SSF52402">
    <property type="entry name" value="Adenine nucleotide alpha hydrolases-like"/>
    <property type="match status" value="1"/>
</dbReference>
<dbReference type="GO" id="GO:0016491">
    <property type="term" value="F:oxidoreductase activity"/>
    <property type="evidence" value="ECO:0007669"/>
    <property type="project" value="UniProtKB-ARBA"/>
</dbReference>
<feature type="domain" description="4Fe-4S ferredoxin-type" evidence="1">
    <location>
        <begin position="581"/>
        <end position="611"/>
    </location>
</feature>
<dbReference type="InterPro" id="IPR004521">
    <property type="entry name" value="Uncharacterised_CHP00451"/>
</dbReference>
<dbReference type="SUPFAM" id="SSF88697">
    <property type="entry name" value="PUA domain-like"/>
    <property type="match status" value="1"/>
</dbReference>
<dbReference type="InterPro" id="IPR017896">
    <property type="entry name" value="4Fe4S_Fe-S-bd"/>
</dbReference>
<dbReference type="SUPFAM" id="SSF54862">
    <property type="entry name" value="4Fe-4S ferredoxins"/>
    <property type="match status" value="1"/>
</dbReference>
<dbReference type="InterPro" id="IPR036974">
    <property type="entry name" value="PUA_sf"/>
</dbReference>
<dbReference type="Proteomes" id="UP001182908">
    <property type="component" value="Chromosome"/>
</dbReference>
<organism evidence="2 3">
    <name type="scientific">Methanolobus sediminis</name>
    <dbReference type="NCBI Taxonomy" id="3072978"/>
    <lineage>
        <taxon>Archaea</taxon>
        <taxon>Methanobacteriati</taxon>
        <taxon>Methanobacteriota</taxon>
        <taxon>Stenosarchaea group</taxon>
        <taxon>Methanomicrobia</taxon>
        <taxon>Methanosarcinales</taxon>
        <taxon>Methanosarcinaceae</taxon>
        <taxon>Methanolobus</taxon>
    </lineage>
</organism>
<dbReference type="PANTHER" id="PTHR43196">
    <property type="entry name" value="SULFATE ADENYLYLTRANSFERASE SUBUNIT 2"/>
    <property type="match status" value="1"/>
</dbReference>
<dbReference type="RefSeq" id="WP_309312112.1">
    <property type="nucleotide sequence ID" value="NZ_CP133592.1"/>
</dbReference>
<dbReference type="KEGG" id="mseb:RE474_06285"/>
<name>A0AA51UMI9_9EURY</name>
<proteinExistence type="predicted"/>
<dbReference type="AlphaFoldDB" id="A0AA51UMI9"/>
<dbReference type="GO" id="GO:0003723">
    <property type="term" value="F:RNA binding"/>
    <property type="evidence" value="ECO:0007669"/>
    <property type="project" value="InterPro"/>
</dbReference>
<dbReference type="NCBIfam" id="TIGR00451">
    <property type="entry name" value="unchar_dom_2"/>
    <property type="match status" value="1"/>
</dbReference>
<dbReference type="PROSITE" id="PS50890">
    <property type="entry name" value="PUA"/>
    <property type="match status" value="1"/>
</dbReference>
<dbReference type="GeneID" id="84232308"/>
<dbReference type="PROSITE" id="PS00198">
    <property type="entry name" value="4FE4S_FER_1"/>
    <property type="match status" value="2"/>
</dbReference>
<dbReference type="CDD" id="cd23947">
    <property type="entry name" value="PAPS_reductase-like_YbdN"/>
    <property type="match status" value="1"/>
</dbReference>
<dbReference type="Gene3D" id="3.30.70.20">
    <property type="match status" value="1"/>
</dbReference>
<dbReference type="CDD" id="cd21149">
    <property type="entry name" value="PUA_archaeosine_TGT"/>
    <property type="match status" value="1"/>
</dbReference>
<accession>A0AA51UMI9</accession>
<sequence length="636" mass="70851">MSKPLYLGELLLYWCPSCNVPVLGKECSCGAKTKQVTITPPGDIRPAFPYEIELINKISVEQFNAPLITDQRTVVLNKSPYDDRMEEVIVDGEVIGSIRFELEQLKWTLLLRMNGARRIFGNVDYKTLSNWVMIDAGAEKFILGGSSVLAPGIKDADPSILEAEEVVVLTHEGKVLGVGRTRMTGEKMLERGKGVGVKVRFKEDPANITLTVPEGGQTWDDVVKANENYMNDFIERSHKFIKNVSSSVDRPVTVSYSGGKDSLAVLHLVSECLDEYDLLFSDTGIEFPETVKNVHDVAEAYGKPLNMLDSGNAFWDSVDSFGPPSVEVRWCCKVCKLGPITQIINDNYDNGCLTFIGQRKYESDTRAKSERVWKNPWVGNQVAAAPIQNWTAMHVWLYIFKNDLLYNPLYAEGFDRIGCWLCPSCSVADLYRLRETHPEMEKKLNDYLLSYAERMGLSEDWVKHGFWRWKDLPAPLKEIAKKKGINLIPQSKNEYSLNFAVTTGYRPCKQGGISAEGGFDGSVDINRLELTGMLEAVGNTSYMEGVAMVTEDEDRAQVFASGSVTARSDSDKSARRLMRRVELSVRRALLCSGCGVCVGKCPEGAVKIKKGLAIINDRCTHCGQCISVCPVVKFNS</sequence>
<dbReference type="Pfam" id="PF12838">
    <property type="entry name" value="Fer4_7"/>
    <property type="match status" value="1"/>
</dbReference>